<dbReference type="GO" id="GO:0006261">
    <property type="term" value="P:DNA-templated DNA replication"/>
    <property type="evidence" value="ECO:0007669"/>
    <property type="project" value="TreeGrafter"/>
</dbReference>
<protein>
    <recommendedName>
        <fullName evidence="2">DNA polymerase III subunit delta'</fullName>
        <ecNumber evidence="1">2.7.7.7</ecNumber>
    </recommendedName>
</protein>
<keyword evidence="10" id="KW-1185">Reference proteome</keyword>
<dbReference type="PANTHER" id="PTHR11669">
    <property type="entry name" value="REPLICATION FACTOR C / DNA POLYMERASE III GAMMA-TAU SUBUNIT"/>
    <property type="match status" value="1"/>
</dbReference>
<dbReference type="PANTHER" id="PTHR11669:SF8">
    <property type="entry name" value="DNA POLYMERASE III SUBUNIT DELTA"/>
    <property type="match status" value="1"/>
</dbReference>
<name>A0A7G9W892_ALKCA</name>
<keyword evidence="3" id="KW-0808">Transferase</keyword>
<dbReference type="InterPro" id="IPR027417">
    <property type="entry name" value="P-loop_NTPase"/>
</dbReference>
<dbReference type="AlphaFoldDB" id="A0A7G9W892"/>
<proteinExistence type="predicted"/>
<evidence type="ECO:0000256" key="1">
    <source>
        <dbReference type="ARBA" id="ARBA00012417"/>
    </source>
</evidence>
<gene>
    <name evidence="9" type="ORF">HYG86_09020</name>
</gene>
<evidence type="ECO:0000256" key="5">
    <source>
        <dbReference type="ARBA" id="ARBA00022705"/>
    </source>
</evidence>
<evidence type="ECO:0000256" key="4">
    <source>
        <dbReference type="ARBA" id="ARBA00022695"/>
    </source>
</evidence>
<organism evidence="9 10">
    <name type="scientific">Alkalicella caledoniensis</name>
    <dbReference type="NCBI Taxonomy" id="2731377"/>
    <lineage>
        <taxon>Bacteria</taxon>
        <taxon>Bacillati</taxon>
        <taxon>Bacillota</taxon>
        <taxon>Clostridia</taxon>
        <taxon>Eubacteriales</taxon>
        <taxon>Proteinivoracaceae</taxon>
        <taxon>Alkalicella</taxon>
    </lineage>
</organism>
<dbReference type="Gene3D" id="3.40.50.300">
    <property type="entry name" value="P-loop containing nucleotide triphosphate hydrolases"/>
    <property type="match status" value="1"/>
</dbReference>
<reference evidence="9 10" key="1">
    <citation type="submission" date="2020-07" db="EMBL/GenBank/DDBJ databases">
        <title>Alkalicella. sp. LB2 genome.</title>
        <authorList>
            <person name="Postec A."/>
            <person name="Quemeneur M."/>
        </authorList>
    </citation>
    <scope>NUCLEOTIDE SEQUENCE [LARGE SCALE GENOMIC DNA]</scope>
    <source>
        <strain evidence="9 10">LB2</strain>
    </source>
</reference>
<dbReference type="Pfam" id="PF09115">
    <property type="entry name" value="DNApol3-delta_C"/>
    <property type="match status" value="1"/>
</dbReference>
<dbReference type="GO" id="GO:0009360">
    <property type="term" value="C:DNA polymerase III complex"/>
    <property type="evidence" value="ECO:0007669"/>
    <property type="project" value="InterPro"/>
</dbReference>
<sequence>MYLLGQQENQRYFETAIANSLLHHCYLIHGKKGTGKKAFVKELAKFILCGSWDCTCRTCRNIDSNNHPDVNFFSSEDSIVKLETVNEFKKASLYSPLEGKRKIVILDGVDRLNVQGANKLLTLIEEPPPYLTIFLLSDNVTKVITTIKSRAIPIMMKPLSKNKLSEYLEKNNQLQFQEAEIVADFCEGSLGQALQLIETDFISNRKTLYDLLCECNNKGTDYIKISSLLENVDINITLDLLEFWVRDLMYLKFGQNKHILINKDYYDKLININVNDPEKIMKKIKLIRNSLKHSINSMLNLEVVFNALQEV</sequence>
<keyword evidence="5" id="KW-0235">DNA replication</keyword>
<dbReference type="RefSeq" id="WP_213168998.1">
    <property type="nucleotide sequence ID" value="NZ_CP058559.1"/>
</dbReference>
<evidence type="ECO:0000256" key="7">
    <source>
        <dbReference type="ARBA" id="ARBA00049244"/>
    </source>
</evidence>
<evidence type="ECO:0000259" key="8">
    <source>
        <dbReference type="Pfam" id="PF09115"/>
    </source>
</evidence>
<dbReference type="Proteomes" id="UP000516160">
    <property type="component" value="Chromosome"/>
</dbReference>
<keyword evidence="4" id="KW-0548">Nucleotidyltransferase</keyword>
<dbReference type="InterPro" id="IPR015199">
    <property type="entry name" value="DNA_pol_III_delta_C"/>
</dbReference>
<keyword evidence="6" id="KW-0239">DNA-directed DNA polymerase</keyword>
<dbReference type="EMBL" id="CP058559">
    <property type="protein sequence ID" value="QNO14904.1"/>
    <property type="molecule type" value="Genomic_DNA"/>
</dbReference>
<evidence type="ECO:0000256" key="6">
    <source>
        <dbReference type="ARBA" id="ARBA00022932"/>
    </source>
</evidence>
<accession>A0A7G9W892</accession>
<evidence type="ECO:0000256" key="2">
    <source>
        <dbReference type="ARBA" id="ARBA00014363"/>
    </source>
</evidence>
<comment type="catalytic activity">
    <reaction evidence="7">
        <text>DNA(n) + a 2'-deoxyribonucleoside 5'-triphosphate = DNA(n+1) + diphosphate</text>
        <dbReference type="Rhea" id="RHEA:22508"/>
        <dbReference type="Rhea" id="RHEA-COMP:17339"/>
        <dbReference type="Rhea" id="RHEA-COMP:17340"/>
        <dbReference type="ChEBI" id="CHEBI:33019"/>
        <dbReference type="ChEBI" id="CHEBI:61560"/>
        <dbReference type="ChEBI" id="CHEBI:173112"/>
        <dbReference type="EC" id="2.7.7.7"/>
    </reaction>
</comment>
<evidence type="ECO:0000256" key="3">
    <source>
        <dbReference type="ARBA" id="ARBA00022679"/>
    </source>
</evidence>
<dbReference type="KEGG" id="acae:HYG86_09020"/>
<evidence type="ECO:0000313" key="9">
    <source>
        <dbReference type="EMBL" id="QNO14904.1"/>
    </source>
</evidence>
<dbReference type="GO" id="GO:0003677">
    <property type="term" value="F:DNA binding"/>
    <property type="evidence" value="ECO:0007669"/>
    <property type="project" value="InterPro"/>
</dbReference>
<dbReference type="InterPro" id="IPR050238">
    <property type="entry name" value="DNA_Rep/Repair_Clamp_Loader"/>
</dbReference>
<dbReference type="Pfam" id="PF13177">
    <property type="entry name" value="DNA_pol3_delta2"/>
    <property type="match status" value="1"/>
</dbReference>
<dbReference type="SUPFAM" id="SSF52540">
    <property type="entry name" value="P-loop containing nucleoside triphosphate hydrolases"/>
    <property type="match status" value="1"/>
</dbReference>
<evidence type="ECO:0000313" key="10">
    <source>
        <dbReference type="Proteomes" id="UP000516160"/>
    </source>
</evidence>
<dbReference type="EC" id="2.7.7.7" evidence="1"/>
<dbReference type="GO" id="GO:0003887">
    <property type="term" value="F:DNA-directed DNA polymerase activity"/>
    <property type="evidence" value="ECO:0007669"/>
    <property type="project" value="UniProtKB-KW"/>
</dbReference>
<feature type="domain" description="DNA polymerase III delta subunit C-terminal" evidence="8">
    <location>
        <begin position="200"/>
        <end position="300"/>
    </location>
</feature>